<protein>
    <submittedName>
        <fullName evidence="1">Uncharacterized protein</fullName>
    </submittedName>
</protein>
<dbReference type="EMBL" id="MZ334492">
    <property type="protein sequence ID" value="UBF19127.1"/>
    <property type="molecule type" value="Genomic_DNA"/>
</dbReference>
<proteinExistence type="predicted"/>
<dbReference type="Proteomes" id="UP000828061">
    <property type="component" value="Segment"/>
</dbReference>
<evidence type="ECO:0000313" key="2">
    <source>
        <dbReference type="Proteomes" id="UP000828061"/>
    </source>
</evidence>
<accession>A0AAE8XRN6</accession>
<sequence>MSSTLHDYAKTPAPKTTLVAPIRKSDVVIGHFGEDAHRGRVAAFPRNRHGKGEADQHYFRKYAGYAISEDVLNQVQGMGVKSIFIVERDDSRVIEYDPVAFTDGEVVAYDPEANTIIEGKGRIERNLDGFEDVQYVAPEATAKTTWERSEVKITKQR</sequence>
<evidence type="ECO:0000313" key="1">
    <source>
        <dbReference type="EMBL" id="UBF19127.1"/>
    </source>
</evidence>
<organism evidence="1 2">
    <name type="scientific">Halorubrum phage HRTV-14</name>
    <dbReference type="NCBI Taxonomy" id="2877994"/>
    <lineage>
        <taxon>Viruses</taxon>
        <taxon>Duplodnaviria</taxon>
        <taxon>Heunggongvirae</taxon>
        <taxon>Uroviricota</taxon>
        <taxon>Caudoviricetes</taxon>
        <taxon>Thumleimavirales</taxon>
        <taxon>Hafunaviridae</taxon>
        <taxon>Haloferacalesvirus</taxon>
        <taxon>Haloferacalesvirus hv8</taxon>
    </lineage>
</organism>
<name>A0AAE8XRN6_9CAUD</name>
<gene>
    <name evidence="1" type="ORF">HRTV-14_gp54</name>
</gene>
<reference evidence="1" key="1">
    <citation type="submission" date="2021-05" db="EMBL/GenBank/DDBJ databases">
        <title>Diversity, taxonomy and evolution of archaeal viruses of the class Caudoviricetes.</title>
        <authorList>
            <person name="Liu Y."/>
            <person name="Demina T.A."/>
            <person name="Roux S."/>
            <person name="Aiewsakun P."/>
            <person name="Kazlauskas D."/>
            <person name="Simmonds P."/>
            <person name="Prangishvili D."/>
            <person name="Oksanen H.M."/>
            <person name="Krupovic M."/>
        </authorList>
    </citation>
    <scope>NUCLEOTIDE SEQUENCE</scope>
    <source>
        <strain evidence="1">HRTV-14/2</strain>
    </source>
</reference>